<name>A0A9X1BQE3_9BURK</name>
<keyword evidence="1" id="KW-0812">Transmembrane</keyword>
<feature type="transmembrane region" description="Helical" evidence="1">
    <location>
        <begin position="376"/>
        <end position="402"/>
    </location>
</feature>
<keyword evidence="1" id="KW-1133">Transmembrane helix</keyword>
<gene>
    <name evidence="2" type="ORF">JI742_01025</name>
</gene>
<reference evidence="2 3" key="1">
    <citation type="submission" date="2021-01" db="EMBL/GenBank/DDBJ databases">
        <title>Piscinibacter sp. Jin2 Genome sequencing and assembly.</title>
        <authorList>
            <person name="Kim I."/>
        </authorList>
    </citation>
    <scope>NUCLEOTIDE SEQUENCE [LARGE SCALE GENOMIC DNA]</scope>
    <source>
        <strain evidence="2 3">Jin2</strain>
    </source>
</reference>
<dbReference type="AlphaFoldDB" id="A0A9X1BQE3"/>
<proteinExistence type="predicted"/>
<dbReference type="Pfam" id="PF10136">
    <property type="entry name" value="SpecificRecomb"/>
    <property type="match status" value="1"/>
</dbReference>
<dbReference type="Proteomes" id="UP000643207">
    <property type="component" value="Unassembled WGS sequence"/>
</dbReference>
<comment type="caution">
    <text evidence="2">The sequence shown here is derived from an EMBL/GenBank/DDBJ whole genome shotgun (WGS) entry which is preliminary data.</text>
</comment>
<protein>
    <submittedName>
        <fullName evidence="2">Site-specific recombinase</fullName>
    </submittedName>
</protein>
<dbReference type="EMBL" id="JAERRA010000001">
    <property type="protein sequence ID" value="MBL0718458.1"/>
    <property type="molecule type" value="Genomic_DNA"/>
</dbReference>
<feature type="transmembrane region" description="Helical" evidence="1">
    <location>
        <begin position="514"/>
        <end position="534"/>
    </location>
</feature>
<dbReference type="InterPro" id="IPR011385">
    <property type="entry name" value="Site-sp_rcmbase"/>
</dbReference>
<evidence type="ECO:0000313" key="2">
    <source>
        <dbReference type="EMBL" id="MBL0718458.1"/>
    </source>
</evidence>
<organism evidence="2 3">
    <name type="scientific">Aquariibacter lacus</name>
    <dbReference type="NCBI Taxonomy" id="2801332"/>
    <lineage>
        <taxon>Bacteria</taxon>
        <taxon>Pseudomonadati</taxon>
        <taxon>Pseudomonadota</taxon>
        <taxon>Betaproteobacteria</taxon>
        <taxon>Burkholderiales</taxon>
        <taxon>Sphaerotilaceae</taxon>
        <taxon>Aquariibacter</taxon>
    </lineage>
</organism>
<evidence type="ECO:0000256" key="1">
    <source>
        <dbReference type="SAM" id="Phobius"/>
    </source>
</evidence>
<evidence type="ECO:0000313" key="3">
    <source>
        <dbReference type="Proteomes" id="UP000643207"/>
    </source>
</evidence>
<sequence length="699" mass="75960">MPWTAWAARRARRATWDLSALLNAADPRAGQAERHVWLIRLLEWLRQPHAVAADAGPGDEAPRPATTPPALLRLRHLLNVLDRHPEHHARVLGLLQACRAEIDGLALLADFGFARQRSVGGELGERMQMRLLPGTPDTADLAALFPLLFSDPADARWVEALDDSLLERVGALLGTQPLDTPALGPPAGSWQAMALDAIVILALQVAAAGLLGPVRQRMDPQALAERPFDALPRSSERLREAMRSGDEAAALQEAQYLRGLLDAARRAAGSVRQGIDDRGISVDLLLEMDQLTARVRRIDALLATVLEPAGSADRRRAWGLLLQSLVEAASERRSIRALFSRQYSMLARRIAERSAETGEHYITRDRAEWKAMLRKALGGGAVIAGTTFVKFWIVALGLSAFWGGFWAGMNYAVSFVIVHLAHWTVATKQPAMTAPALAARMGELGKPEGAERVVDEVVHLIRSQTAGIVGNLMMVAPLVLAVQLLGSWLGGHALVPAHEAEYVLKSLTLLGPTLAYAALTGVLLFSSSLIAGWAENWFVLHRLDSAIRWHPRALRWLGAGRAGRWASWWRANISGLAANVSLGLMLGLVPALALFFGLPIEVRHVTLSAGQLAAALGSLGSAALQQPAFWWCLAALPLTGLLNVGVSFALAFRVALRSRGLRVRERATLWAALRARLRREPMSFLWPPREKPPDRPAGG</sequence>
<keyword evidence="3" id="KW-1185">Reference proteome</keyword>
<dbReference type="PIRSF" id="PIRSF015380">
    <property type="entry name" value="Site-sp_rcmb"/>
    <property type="match status" value="1"/>
</dbReference>
<feature type="transmembrane region" description="Helical" evidence="1">
    <location>
        <begin position="628"/>
        <end position="656"/>
    </location>
</feature>
<feature type="transmembrane region" description="Helical" evidence="1">
    <location>
        <begin position="408"/>
        <end position="426"/>
    </location>
</feature>
<accession>A0A9X1BQE3</accession>
<feature type="transmembrane region" description="Helical" evidence="1">
    <location>
        <begin position="190"/>
        <end position="211"/>
    </location>
</feature>
<feature type="transmembrane region" description="Helical" evidence="1">
    <location>
        <begin position="472"/>
        <end position="494"/>
    </location>
</feature>
<keyword evidence="1" id="KW-0472">Membrane</keyword>
<feature type="transmembrane region" description="Helical" evidence="1">
    <location>
        <begin position="576"/>
        <end position="598"/>
    </location>
</feature>